<evidence type="ECO:0000313" key="1">
    <source>
        <dbReference type="EMBL" id="MPC30892.1"/>
    </source>
</evidence>
<evidence type="ECO:0000313" key="2">
    <source>
        <dbReference type="Proteomes" id="UP000324222"/>
    </source>
</evidence>
<comment type="caution">
    <text evidence="1">The sequence shown here is derived from an EMBL/GenBank/DDBJ whole genome shotgun (WGS) entry which is preliminary data.</text>
</comment>
<dbReference type="Proteomes" id="UP000324222">
    <property type="component" value="Unassembled WGS sequence"/>
</dbReference>
<reference evidence="1 2" key="1">
    <citation type="submission" date="2019-05" db="EMBL/GenBank/DDBJ databases">
        <title>Another draft genome of Portunus trituberculatus and its Hox gene families provides insights of decapod evolution.</title>
        <authorList>
            <person name="Jeong J.-H."/>
            <person name="Song I."/>
            <person name="Kim S."/>
            <person name="Choi T."/>
            <person name="Kim D."/>
            <person name="Ryu S."/>
            <person name="Kim W."/>
        </authorList>
    </citation>
    <scope>NUCLEOTIDE SEQUENCE [LARGE SCALE GENOMIC DNA]</scope>
    <source>
        <tissue evidence="1">Muscle</tissue>
    </source>
</reference>
<sequence>MTFMSFSIITSNIPIIPTTPTAHLSTQWWQFNTPHPLAIAVFPSPAATAAAATTAAAAVSGRAQAL</sequence>
<dbReference type="AlphaFoldDB" id="A0A5B7E9Y5"/>
<proteinExistence type="predicted"/>
<protein>
    <submittedName>
        <fullName evidence="1">Uncharacterized protein</fullName>
    </submittedName>
</protein>
<name>A0A5B7E9Y5_PORTR</name>
<organism evidence="1 2">
    <name type="scientific">Portunus trituberculatus</name>
    <name type="common">Swimming crab</name>
    <name type="synonym">Neptunus trituberculatus</name>
    <dbReference type="NCBI Taxonomy" id="210409"/>
    <lineage>
        <taxon>Eukaryota</taxon>
        <taxon>Metazoa</taxon>
        <taxon>Ecdysozoa</taxon>
        <taxon>Arthropoda</taxon>
        <taxon>Crustacea</taxon>
        <taxon>Multicrustacea</taxon>
        <taxon>Malacostraca</taxon>
        <taxon>Eumalacostraca</taxon>
        <taxon>Eucarida</taxon>
        <taxon>Decapoda</taxon>
        <taxon>Pleocyemata</taxon>
        <taxon>Brachyura</taxon>
        <taxon>Eubrachyura</taxon>
        <taxon>Portunoidea</taxon>
        <taxon>Portunidae</taxon>
        <taxon>Portuninae</taxon>
        <taxon>Portunus</taxon>
    </lineage>
</organism>
<accession>A0A5B7E9Y5</accession>
<dbReference type="EMBL" id="VSRR010002335">
    <property type="protein sequence ID" value="MPC30892.1"/>
    <property type="molecule type" value="Genomic_DNA"/>
</dbReference>
<gene>
    <name evidence="1" type="ORF">E2C01_024164</name>
</gene>
<keyword evidence="2" id="KW-1185">Reference proteome</keyword>